<dbReference type="PRINTS" id="PR00719">
    <property type="entry name" value="LMWPTPASE"/>
</dbReference>
<dbReference type="PANTHER" id="PTHR11717:SF31">
    <property type="entry name" value="LOW MOLECULAR WEIGHT PROTEIN-TYROSINE-PHOSPHATASE ETP-RELATED"/>
    <property type="match status" value="1"/>
</dbReference>
<dbReference type="GO" id="GO:0004725">
    <property type="term" value="F:protein tyrosine phosphatase activity"/>
    <property type="evidence" value="ECO:0007669"/>
    <property type="project" value="UniProtKB-EC"/>
</dbReference>
<dbReference type="HOGENOM" id="CLU_071415_1_2_9"/>
<keyword evidence="2 6" id="KW-0378">Hydrolase</keyword>
<evidence type="ECO:0000259" key="5">
    <source>
        <dbReference type="SMART" id="SM00226"/>
    </source>
</evidence>
<dbReference type="GO" id="GO:0098627">
    <property type="term" value="F:protein arginine phosphatase activity"/>
    <property type="evidence" value="ECO:0007669"/>
    <property type="project" value="UniProtKB-EC"/>
</dbReference>
<feature type="active site" description="Nucleophile" evidence="4">
    <location>
        <position position="7"/>
    </location>
</feature>
<dbReference type="Gene3D" id="3.40.50.2300">
    <property type="match status" value="1"/>
</dbReference>
<dbReference type="EC" id="3.1.3.48" evidence="6"/>
<accession>M1ZA40</accession>
<dbReference type="SMART" id="SM00226">
    <property type="entry name" value="LMWPc"/>
    <property type="match status" value="1"/>
</dbReference>
<evidence type="ECO:0000313" key="7">
    <source>
        <dbReference type="Proteomes" id="UP000245423"/>
    </source>
</evidence>
<feature type="active site" description="Nucleophile" evidence="4">
    <location>
        <position position="13"/>
    </location>
</feature>
<keyword evidence="3" id="KW-0904">Protein phosphatase</keyword>
<organism evidence="6 7">
    <name type="scientific">[Clostridium] ultunense Esp</name>
    <dbReference type="NCBI Taxonomy" id="1288971"/>
    <lineage>
        <taxon>Bacteria</taxon>
        <taxon>Bacillati</taxon>
        <taxon>Bacillota</taxon>
        <taxon>Tissierellia</taxon>
        <taxon>Tissierellales</taxon>
        <taxon>Tepidimicrobiaceae</taxon>
        <taxon>Schnuerera</taxon>
    </lineage>
</organism>
<dbReference type="CDD" id="cd16344">
    <property type="entry name" value="LMWPAP"/>
    <property type="match status" value="1"/>
</dbReference>
<sequence>MNILFVCTGNTCRSPMAQALLEEVAKEKGLDIKVKSAGIFALDGQEASKNAIEVLKSEGIDLRDHRARIIYRDLLEEADLILTMGISHKRVLLSKFDFIQGKIYTLKEYAYGKEEDIDDPFGGDIQAYDKAKVEIKEALKEMVKQWK</sequence>
<evidence type="ECO:0000256" key="3">
    <source>
        <dbReference type="ARBA" id="ARBA00022912"/>
    </source>
</evidence>
<dbReference type="Proteomes" id="UP000245423">
    <property type="component" value="Chromosome 1"/>
</dbReference>
<dbReference type="Pfam" id="PF01451">
    <property type="entry name" value="LMWPc"/>
    <property type="match status" value="1"/>
</dbReference>
<evidence type="ECO:0000256" key="4">
    <source>
        <dbReference type="PIRSR" id="PIRSR617867-1"/>
    </source>
</evidence>
<protein>
    <submittedName>
        <fullName evidence="6">Protein-arginine(Tyrosine) phosphatase</fullName>
        <ecNumber evidence="6">3.1.3.48</ecNumber>
        <ecNumber evidence="6">3.9.1.2</ecNumber>
    </submittedName>
</protein>
<feature type="active site" description="Proton donor" evidence="4">
    <location>
        <position position="119"/>
    </location>
</feature>
<keyword evidence="7" id="KW-1185">Reference proteome</keyword>
<dbReference type="EC" id="3.9.1.2" evidence="6"/>
<dbReference type="SUPFAM" id="SSF52788">
    <property type="entry name" value="Phosphotyrosine protein phosphatases I"/>
    <property type="match status" value="1"/>
</dbReference>
<dbReference type="InterPro" id="IPR017867">
    <property type="entry name" value="Tyr_phospatase_low_mol_wt"/>
</dbReference>
<dbReference type="RefSeq" id="WP_005584604.1">
    <property type="nucleotide sequence ID" value="NZ_LT669839.1"/>
</dbReference>
<evidence type="ECO:0000313" key="6">
    <source>
        <dbReference type="EMBL" id="SHD76583.1"/>
    </source>
</evidence>
<proteinExistence type="inferred from homology"/>
<dbReference type="EMBL" id="LT669839">
    <property type="protein sequence ID" value="SHD76583.1"/>
    <property type="molecule type" value="Genomic_DNA"/>
</dbReference>
<dbReference type="InterPro" id="IPR050438">
    <property type="entry name" value="LMW_PTPase"/>
</dbReference>
<evidence type="ECO:0000256" key="1">
    <source>
        <dbReference type="ARBA" id="ARBA00011063"/>
    </source>
</evidence>
<comment type="similarity">
    <text evidence="1">Belongs to the low molecular weight phosphotyrosine protein phosphatase family.</text>
</comment>
<evidence type="ECO:0000256" key="2">
    <source>
        <dbReference type="ARBA" id="ARBA00022801"/>
    </source>
</evidence>
<gene>
    <name evidence="6" type="primary">prpB</name>
    <name evidence="6" type="ORF">CUESP1_1210</name>
</gene>
<dbReference type="InterPro" id="IPR036196">
    <property type="entry name" value="Ptyr_pPase_sf"/>
</dbReference>
<dbReference type="OrthoDB" id="9784339at2"/>
<dbReference type="AlphaFoldDB" id="M1ZA40"/>
<name>M1ZA40_9FIRM</name>
<dbReference type="PANTHER" id="PTHR11717">
    <property type="entry name" value="LOW MOLECULAR WEIGHT PROTEIN TYROSINE PHOSPHATASE"/>
    <property type="match status" value="1"/>
</dbReference>
<feature type="domain" description="Phosphotyrosine protein phosphatase I" evidence="5">
    <location>
        <begin position="1"/>
        <end position="145"/>
    </location>
</feature>
<dbReference type="InterPro" id="IPR023485">
    <property type="entry name" value="Ptyr_pPase"/>
</dbReference>
<reference evidence="6 7" key="1">
    <citation type="submission" date="2016-11" db="EMBL/GenBank/DDBJ databases">
        <authorList>
            <person name="Manzoor S."/>
        </authorList>
    </citation>
    <scope>NUCLEOTIDE SEQUENCE [LARGE SCALE GENOMIC DNA]</scope>
    <source>
        <strain evidence="6">Clostridium ultunense strain Esp</strain>
    </source>
</reference>